<name>A0ACC2PSS1_9HYME</name>
<reference evidence="1" key="1">
    <citation type="submission" date="2023-04" db="EMBL/GenBank/DDBJ databases">
        <title>A chromosome-level genome assembly of the parasitoid wasp Eretmocerus hayati.</title>
        <authorList>
            <person name="Zhong Y."/>
            <person name="Liu S."/>
            <person name="Liu Y."/>
        </authorList>
    </citation>
    <scope>NUCLEOTIDE SEQUENCE</scope>
    <source>
        <strain evidence="1">ZJU_SS_LIU_2023</strain>
    </source>
</reference>
<proteinExistence type="predicted"/>
<keyword evidence="2" id="KW-1185">Reference proteome</keyword>
<dbReference type="Proteomes" id="UP001239111">
    <property type="component" value="Chromosome 1"/>
</dbReference>
<comment type="caution">
    <text evidence="1">The sequence shown here is derived from an EMBL/GenBank/DDBJ whole genome shotgun (WGS) entry which is preliminary data.</text>
</comment>
<protein>
    <submittedName>
        <fullName evidence="1">Uncharacterized protein</fullName>
    </submittedName>
</protein>
<evidence type="ECO:0000313" key="1">
    <source>
        <dbReference type="EMBL" id="KAJ8686462.1"/>
    </source>
</evidence>
<dbReference type="EMBL" id="CM056741">
    <property type="protein sequence ID" value="KAJ8686462.1"/>
    <property type="molecule type" value="Genomic_DNA"/>
</dbReference>
<evidence type="ECO:0000313" key="2">
    <source>
        <dbReference type="Proteomes" id="UP001239111"/>
    </source>
</evidence>
<sequence length="905" mass="102856">MPKDYGDRGRYYREDMSDPGRPMSRDRARGRSSAHQQERRDDRSRSSSQQGARRPGEPYPEPAHGASPYPRQSSGSGRESLPSSARGEHVRTEHRPQSVLSETASDTASVTGSTHGREPSGAVGRGSMRGRRVLPVDIITRPRDLQTKQGSHGRPIELRANYFKLLSTTDWCLNKYRVDIEPEEDRNVIRKGLLRSHRETLGAYIFDGSLLWTSNRLPEDGLELTSERQHDKQVMLIKIKPVGQMNRGDYECLQFFNIIMRKCLDYLELRLVGRNYFDAKSKVLVRDFKLELWPGYVTSIRQHEQNILMCAEITHKVMRDETLLDVLAECYQSNRHDYQKIFADQVIGCVVLTGYNNNTYRIDDVDFNVSPNSTFTRKDGSEIKYYDYYLNRYQIKIQDLRQPMLVSKSKPRDRRAGQAELVYLVPELCRSTGLTDAMRSDFRLMKALAEHTRVSPRDRVQKLMLFNSRLQSVPNVTKELSDWNLKLDTQLVTIPARQLPADKILYGNGASNEVPANASWNNDFRNKALKKAGKLDEWVVVYPNRNRRETEAFVNMLMRVGSGMHFQIDMPVTFELSDDSAASYASKLEEIKANMNPMLIFCVVSNNRMDRYSAIKKKCCVDRPVPTQVVVAKTLNAKSVMSVATKVAIQMNCKIGGVAWTVSIPLTGLMVVGFDVCHDTNQKNKDFGAMVASIDVNFGRYYSAVSSHTSGEELSSDLSVNLCKALDQFKRYNNALPKRIVIYRDGVGDGQIPYVVKHEVTQLKAKLETVYDNPEDIKLAYIIVTKKINTRLFCGDPRNSQNPPPGTVVDDVITDPSKYDFFIVSQHVTQGTVSPTSYNVVEDTSGLDVDKIQRLTYKLCHMYFNWTGTVRVPAPCQYAHKLAFLVSQAIHQPPSSTLETLLYFL</sequence>
<gene>
    <name evidence="1" type="ORF">QAD02_022256</name>
</gene>
<organism evidence="1 2">
    <name type="scientific">Eretmocerus hayati</name>
    <dbReference type="NCBI Taxonomy" id="131215"/>
    <lineage>
        <taxon>Eukaryota</taxon>
        <taxon>Metazoa</taxon>
        <taxon>Ecdysozoa</taxon>
        <taxon>Arthropoda</taxon>
        <taxon>Hexapoda</taxon>
        <taxon>Insecta</taxon>
        <taxon>Pterygota</taxon>
        <taxon>Neoptera</taxon>
        <taxon>Endopterygota</taxon>
        <taxon>Hymenoptera</taxon>
        <taxon>Apocrita</taxon>
        <taxon>Proctotrupomorpha</taxon>
        <taxon>Chalcidoidea</taxon>
        <taxon>Aphelinidae</taxon>
        <taxon>Aphelininae</taxon>
        <taxon>Eretmocerus</taxon>
    </lineage>
</organism>
<accession>A0ACC2PSS1</accession>